<dbReference type="Pfam" id="PF19690">
    <property type="entry name" value="DUF6191"/>
    <property type="match status" value="1"/>
</dbReference>
<comment type="caution">
    <text evidence="3">The sequence shown here is derived from an EMBL/GenBank/DDBJ whole genome shotgun (WGS) entry which is preliminary data.</text>
</comment>
<gene>
    <name evidence="3" type="ORF">ACFQ1S_20150</name>
</gene>
<dbReference type="InterPro" id="IPR045684">
    <property type="entry name" value="DUF6191"/>
</dbReference>
<keyword evidence="2" id="KW-1133">Transmembrane helix</keyword>
<keyword evidence="4" id="KW-1185">Reference proteome</keyword>
<feature type="region of interest" description="Disordered" evidence="1">
    <location>
        <begin position="105"/>
        <end position="124"/>
    </location>
</feature>
<sequence>MFGTEPHELDQRAVRSPVVMRRRHTPGGEPWCGPVRWPGVNVLAWGVSIPLLVLLLIALALLERVYRRARKAQKDGGLPMSGVAYDELTAFLYGTKRNEIEERTTQSLMAEDDEDGAPPNQIDLDGNRVIMKRRDTNN</sequence>
<evidence type="ECO:0000256" key="1">
    <source>
        <dbReference type="SAM" id="MobiDB-lite"/>
    </source>
</evidence>
<evidence type="ECO:0000313" key="3">
    <source>
        <dbReference type="EMBL" id="MFD1047680.1"/>
    </source>
</evidence>
<evidence type="ECO:0000313" key="4">
    <source>
        <dbReference type="Proteomes" id="UP001597045"/>
    </source>
</evidence>
<keyword evidence="2" id="KW-0472">Membrane</keyword>
<protein>
    <submittedName>
        <fullName evidence="3">DUF6191 domain-containing protein</fullName>
    </submittedName>
</protein>
<keyword evidence="2" id="KW-0812">Transmembrane</keyword>
<accession>A0ABW3MF84</accession>
<dbReference type="EMBL" id="JBHTIS010001196">
    <property type="protein sequence ID" value="MFD1047680.1"/>
    <property type="molecule type" value="Genomic_DNA"/>
</dbReference>
<feature type="transmembrane region" description="Helical" evidence="2">
    <location>
        <begin position="42"/>
        <end position="62"/>
    </location>
</feature>
<reference evidence="4" key="1">
    <citation type="journal article" date="2019" name="Int. J. Syst. Evol. Microbiol.">
        <title>The Global Catalogue of Microorganisms (GCM) 10K type strain sequencing project: providing services to taxonomists for standard genome sequencing and annotation.</title>
        <authorList>
            <consortium name="The Broad Institute Genomics Platform"/>
            <consortium name="The Broad Institute Genome Sequencing Center for Infectious Disease"/>
            <person name="Wu L."/>
            <person name="Ma J."/>
        </authorList>
    </citation>
    <scope>NUCLEOTIDE SEQUENCE [LARGE SCALE GENOMIC DNA]</scope>
    <source>
        <strain evidence="4">JCM 31486</strain>
    </source>
</reference>
<name>A0ABW3MF84_9PSEU</name>
<evidence type="ECO:0000256" key="2">
    <source>
        <dbReference type="SAM" id="Phobius"/>
    </source>
</evidence>
<dbReference type="Proteomes" id="UP001597045">
    <property type="component" value="Unassembled WGS sequence"/>
</dbReference>
<proteinExistence type="predicted"/>
<organism evidence="3 4">
    <name type="scientific">Kibdelosporangium lantanae</name>
    <dbReference type="NCBI Taxonomy" id="1497396"/>
    <lineage>
        <taxon>Bacteria</taxon>
        <taxon>Bacillati</taxon>
        <taxon>Actinomycetota</taxon>
        <taxon>Actinomycetes</taxon>
        <taxon>Pseudonocardiales</taxon>
        <taxon>Pseudonocardiaceae</taxon>
        <taxon>Kibdelosporangium</taxon>
    </lineage>
</organism>